<dbReference type="PANTHER" id="PTHR23026">
    <property type="entry name" value="NADPH NITROREDUCTASE"/>
    <property type="match status" value="1"/>
</dbReference>
<dbReference type="InterPro" id="IPR012825">
    <property type="entry name" value="BluB"/>
</dbReference>
<name>A0A840HRB0_9SPHN</name>
<accession>A0A840HRB0</accession>
<gene>
    <name evidence="2" type="ORF">HNQ99_000701</name>
</gene>
<dbReference type="PANTHER" id="PTHR23026:SF123">
    <property type="entry name" value="NAD(P)H NITROREDUCTASE RV3131-RELATED"/>
    <property type="match status" value="1"/>
</dbReference>
<dbReference type="SUPFAM" id="SSF55469">
    <property type="entry name" value="FMN-dependent nitroreductase-like"/>
    <property type="match status" value="1"/>
</dbReference>
<comment type="caution">
    <text evidence="2">The sequence shown here is derived from an EMBL/GenBank/DDBJ whole genome shotgun (WGS) entry which is preliminary data.</text>
</comment>
<organism evidence="2 3">
    <name type="scientific">Rhizorhapis suberifaciens</name>
    <name type="common">corky root of lettuce</name>
    <dbReference type="NCBI Taxonomy" id="13656"/>
    <lineage>
        <taxon>Bacteria</taxon>
        <taxon>Pseudomonadati</taxon>
        <taxon>Pseudomonadota</taxon>
        <taxon>Alphaproteobacteria</taxon>
        <taxon>Sphingomonadales</taxon>
        <taxon>Sphingomonadaceae</taxon>
        <taxon>Rhizorhapis</taxon>
    </lineage>
</organism>
<dbReference type="EC" id="1.13.11.79" evidence="2"/>
<dbReference type="Pfam" id="PF00881">
    <property type="entry name" value="Nitroreductase"/>
    <property type="match status" value="1"/>
</dbReference>
<reference evidence="2 3" key="1">
    <citation type="submission" date="2020-08" db="EMBL/GenBank/DDBJ databases">
        <title>Genomic Encyclopedia of Type Strains, Phase IV (KMG-IV): sequencing the most valuable type-strain genomes for metagenomic binning, comparative biology and taxonomic classification.</title>
        <authorList>
            <person name="Goeker M."/>
        </authorList>
    </citation>
    <scope>NUCLEOTIDE SEQUENCE [LARGE SCALE GENOMIC DNA]</scope>
    <source>
        <strain evidence="2 3">DSM 7465</strain>
    </source>
</reference>
<feature type="domain" description="Nitroreductase" evidence="1">
    <location>
        <begin position="30"/>
        <end position="196"/>
    </location>
</feature>
<sequence>MKSDADRSNGAGSVPLFDAAFQAQLESLLLWRRDVRHFQRRALPELDMQYLLQSACLAPSVGNAQPWRFIRIRSAALRERLADHVDAESSRAANLYTDDDLRARYRSLKLHGIREAPELLAILSDDHPQAGHRLGIATMPEMLRYSTVMAIHSLWLAARAKGIGVGWVSILDPHYVTGLLEAPDNWTLIALLCIGYPQEMSDKPELARRGWQQREPLADRVIER</sequence>
<keyword evidence="3" id="KW-1185">Reference proteome</keyword>
<evidence type="ECO:0000259" key="1">
    <source>
        <dbReference type="Pfam" id="PF00881"/>
    </source>
</evidence>
<dbReference type="NCBIfam" id="TIGR02476">
    <property type="entry name" value="BluB"/>
    <property type="match status" value="1"/>
</dbReference>
<proteinExistence type="predicted"/>
<dbReference type="InterPro" id="IPR050627">
    <property type="entry name" value="Nitroreductase/BluB"/>
</dbReference>
<evidence type="ECO:0000313" key="2">
    <source>
        <dbReference type="EMBL" id="MBB4640413.1"/>
    </source>
</evidence>
<dbReference type="Gene3D" id="3.40.109.10">
    <property type="entry name" value="NADH Oxidase"/>
    <property type="match status" value="1"/>
</dbReference>
<dbReference type="Proteomes" id="UP000575068">
    <property type="component" value="Unassembled WGS sequence"/>
</dbReference>
<evidence type="ECO:0000313" key="3">
    <source>
        <dbReference type="Proteomes" id="UP000575068"/>
    </source>
</evidence>
<dbReference type="RefSeq" id="WP_184474251.1">
    <property type="nucleotide sequence ID" value="NZ_JACHOV010000002.1"/>
</dbReference>
<dbReference type="GO" id="GO:0102919">
    <property type="term" value="F:5,6-dimethylbenzimidazole synthase activity"/>
    <property type="evidence" value="ECO:0007669"/>
    <property type="project" value="UniProtKB-EC"/>
</dbReference>
<dbReference type="InterPro" id="IPR029479">
    <property type="entry name" value="Nitroreductase"/>
</dbReference>
<dbReference type="AlphaFoldDB" id="A0A840HRB0"/>
<dbReference type="InterPro" id="IPR000415">
    <property type="entry name" value="Nitroreductase-like"/>
</dbReference>
<keyword evidence="2" id="KW-0560">Oxidoreductase</keyword>
<dbReference type="EMBL" id="JACHOV010000002">
    <property type="protein sequence ID" value="MBB4640413.1"/>
    <property type="molecule type" value="Genomic_DNA"/>
</dbReference>
<protein>
    <submittedName>
        <fullName evidence="2">5,6-dimethylbenzimidazole synthase</fullName>
        <ecNumber evidence="2">1.13.11.79</ecNumber>
    </submittedName>
</protein>